<dbReference type="Pfam" id="PF00001">
    <property type="entry name" value="7tm_1"/>
    <property type="match status" value="1"/>
</dbReference>
<evidence type="ECO:0000256" key="4">
    <source>
        <dbReference type="ARBA" id="ARBA00023040"/>
    </source>
</evidence>
<evidence type="ECO:0000256" key="7">
    <source>
        <dbReference type="ARBA" id="ARBA00023224"/>
    </source>
</evidence>
<dbReference type="InterPro" id="IPR017452">
    <property type="entry name" value="GPCR_Rhodpsn_7TM"/>
</dbReference>
<feature type="compositionally biased region" description="Basic residues" evidence="8">
    <location>
        <begin position="204"/>
        <end position="213"/>
    </location>
</feature>
<feature type="region of interest" description="Disordered" evidence="8">
    <location>
        <begin position="182"/>
        <end position="216"/>
    </location>
</feature>
<dbReference type="Gene3D" id="1.20.1070.10">
    <property type="entry name" value="Rhodopsin 7-helix transmembrane proteins"/>
    <property type="match status" value="1"/>
</dbReference>
<evidence type="ECO:0000256" key="2">
    <source>
        <dbReference type="ARBA" id="ARBA00022692"/>
    </source>
</evidence>
<dbReference type="PROSITE" id="PS50262">
    <property type="entry name" value="G_PROTEIN_RECEP_F1_2"/>
    <property type="match status" value="1"/>
</dbReference>
<gene>
    <name evidence="12" type="primary">LOC102802027</name>
</gene>
<sequence length="255" mass="28772">MWFSAIICGVPELYAYTVYDKKLYNLSITVCGSHGQNIPDSIRYLGVVFTTCVCYIVPLFLITVNYSKVVLFIWKRERQVSHTVGKSSSISKVKVKIVKMLVLTTTAFALLWFHFFALLSYEKLTGRDDSTDNWTIIHNVELCVLGLSAVYNPILYGICNKPFRIGYAALFFRSNRQCAVQPTETNNTQSGDEEVPTTSQARGRVPHKQHVSSKTHSSIGELSIIATPVINMRSSLHVSSWEHNATRVPRHHSKV</sequence>
<comment type="subcellular location">
    <subcellularLocation>
        <location evidence="1">Membrane</location>
        <topology evidence="1">Multi-pass membrane protein</topology>
    </subcellularLocation>
</comment>
<name>A0ABM0ML51_SACKO</name>
<feature type="domain" description="G-protein coupled receptors family 1 profile" evidence="10">
    <location>
        <begin position="1"/>
        <end position="156"/>
    </location>
</feature>
<dbReference type="SUPFAM" id="SSF81321">
    <property type="entry name" value="Family A G protein-coupled receptor-like"/>
    <property type="match status" value="1"/>
</dbReference>
<dbReference type="PANTHER" id="PTHR45695:SF22">
    <property type="entry name" value="G-PROTEIN COUPLED RECEPTORS FAMILY 1 PROFILE DOMAIN-CONTAINING PROTEIN"/>
    <property type="match status" value="1"/>
</dbReference>
<evidence type="ECO:0000256" key="3">
    <source>
        <dbReference type="ARBA" id="ARBA00022989"/>
    </source>
</evidence>
<feature type="transmembrane region" description="Helical" evidence="9">
    <location>
        <begin position="97"/>
        <end position="116"/>
    </location>
</feature>
<keyword evidence="5 9" id="KW-0472">Membrane</keyword>
<dbReference type="RefSeq" id="XP_006820742.1">
    <property type="nucleotide sequence ID" value="XM_006820679.1"/>
</dbReference>
<proteinExistence type="predicted"/>
<keyword evidence="7" id="KW-0807">Transducer</keyword>
<evidence type="ECO:0000259" key="10">
    <source>
        <dbReference type="PROSITE" id="PS50262"/>
    </source>
</evidence>
<dbReference type="PANTHER" id="PTHR45695">
    <property type="entry name" value="LEUCOKININ RECEPTOR-RELATED"/>
    <property type="match status" value="1"/>
</dbReference>
<evidence type="ECO:0000256" key="9">
    <source>
        <dbReference type="SAM" id="Phobius"/>
    </source>
</evidence>
<dbReference type="InterPro" id="IPR000276">
    <property type="entry name" value="GPCR_Rhodpsn"/>
</dbReference>
<dbReference type="GeneID" id="102802027"/>
<feature type="transmembrane region" description="Helical" evidence="9">
    <location>
        <begin position="136"/>
        <end position="158"/>
    </location>
</feature>
<organism evidence="11 12">
    <name type="scientific">Saccoglossus kowalevskii</name>
    <name type="common">Acorn worm</name>
    <dbReference type="NCBI Taxonomy" id="10224"/>
    <lineage>
        <taxon>Eukaryota</taxon>
        <taxon>Metazoa</taxon>
        <taxon>Hemichordata</taxon>
        <taxon>Enteropneusta</taxon>
        <taxon>Harrimaniidae</taxon>
        <taxon>Saccoglossus</taxon>
    </lineage>
</organism>
<keyword evidence="6" id="KW-0675">Receptor</keyword>
<keyword evidence="2 9" id="KW-0812">Transmembrane</keyword>
<dbReference type="Proteomes" id="UP000694865">
    <property type="component" value="Unplaced"/>
</dbReference>
<dbReference type="PRINTS" id="PR00237">
    <property type="entry name" value="GPCRRHODOPSN"/>
</dbReference>
<keyword evidence="11" id="KW-1185">Reference proteome</keyword>
<reference evidence="12" key="1">
    <citation type="submission" date="2025-08" db="UniProtKB">
        <authorList>
            <consortium name="RefSeq"/>
        </authorList>
    </citation>
    <scope>IDENTIFICATION</scope>
    <source>
        <tissue evidence="12">Testes</tissue>
    </source>
</reference>
<evidence type="ECO:0000256" key="8">
    <source>
        <dbReference type="SAM" id="MobiDB-lite"/>
    </source>
</evidence>
<evidence type="ECO:0000256" key="6">
    <source>
        <dbReference type="ARBA" id="ARBA00023170"/>
    </source>
</evidence>
<keyword evidence="3 9" id="KW-1133">Transmembrane helix</keyword>
<evidence type="ECO:0000256" key="1">
    <source>
        <dbReference type="ARBA" id="ARBA00004141"/>
    </source>
</evidence>
<feature type="transmembrane region" description="Helical" evidence="9">
    <location>
        <begin position="44"/>
        <end position="66"/>
    </location>
</feature>
<protein>
    <submittedName>
        <fullName evidence="12">Probable G-protein coupled receptor 83-like</fullName>
    </submittedName>
</protein>
<keyword evidence="4" id="KW-0297">G-protein coupled receptor</keyword>
<evidence type="ECO:0000313" key="11">
    <source>
        <dbReference type="Proteomes" id="UP000694865"/>
    </source>
</evidence>
<evidence type="ECO:0000313" key="12">
    <source>
        <dbReference type="RefSeq" id="XP_006820742.1"/>
    </source>
</evidence>
<feature type="compositionally biased region" description="Polar residues" evidence="8">
    <location>
        <begin position="182"/>
        <end position="201"/>
    </location>
</feature>
<accession>A0ABM0ML51</accession>
<evidence type="ECO:0000256" key="5">
    <source>
        <dbReference type="ARBA" id="ARBA00023136"/>
    </source>
</evidence>